<proteinExistence type="predicted"/>
<accession>A0A514ZA50</accession>
<dbReference type="Proteomes" id="UP000315128">
    <property type="component" value="Chromosome"/>
</dbReference>
<reference evidence="2 3" key="1">
    <citation type="submission" date="2019-07" db="EMBL/GenBank/DDBJ databases">
        <title>Genome sequencing of KACC 19320.</title>
        <authorList>
            <person name="Heo J."/>
            <person name="Kim S.-J."/>
            <person name="Kim J.-S."/>
            <person name="Hong S.-B."/>
            <person name="Kwon S.-W."/>
        </authorList>
    </citation>
    <scope>NUCLEOTIDE SEQUENCE [LARGE SCALE GENOMIC DNA]</scope>
    <source>
        <strain evidence="2 3">KACC 19320</strain>
    </source>
</reference>
<keyword evidence="3" id="KW-1185">Reference proteome</keyword>
<gene>
    <name evidence="2" type="ORF">FLP15_10095</name>
</gene>
<feature type="compositionally biased region" description="Basic and acidic residues" evidence="1">
    <location>
        <begin position="7"/>
        <end position="17"/>
    </location>
</feature>
<dbReference type="KEGG" id="lack:FLP15_10095"/>
<protein>
    <submittedName>
        <fullName evidence="2">Uncharacterized protein</fullName>
    </submittedName>
</protein>
<evidence type="ECO:0000313" key="3">
    <source>
        <dbReference type="Proteomes" id="UP000315128"/>
    </source>
</evidence>
<evidence type="ECO:0000313" key="2">
    <source>
        <dbReference type="EMBL" id="QDK71445.1"/>
    </source>
</evidence>
<sequence>MGSEYTESQKRATDEYRKKNKARTNYLAKRSTTKNFIKNATDEDIELVEKWINQRRNGEEIK</sequence>
<evidence type="ECO:0000256" key="1">
    <source>
        <dbReference type="SAM" id="MobiDB-lite"/>
    </source>
</evidence>
<dbReference type="AlphaFoldDB" id="A0A514ZA50"/>
<name>A0A514ZA50_9LACT</name>
<feature type="region of interest" description="Disordered" evidence="1">
    <location>
        <begin position="1"/>
        <end position="21"/>
    </location>
</feature>
<dbReference type="EMBL" id="CP041356">
    <property type="protein sequence ID" value="QDK71445.1"/>
    <property type="molecule type" value="Genomic_DNA"/>
</dbReference>
<organism evidence="2 3">
    <name type="scientific">Lactococcus protaetiae</name>
    <dbReference type="NCBI Taxonomy" id="2592653"/>
    <lineage>
        <taxon>Bacteria</taxon>
        <taxon>Bacillati</taxon>
        <taxon>Bacillota</taxon>
        <taxon>Bacilli</taxon>
        <taxon>Lactobacillales</taxon>
        <taxon>Streptococcaceae</taxon>
        <taxon>Lactococcus</taxon>
    </lineage>
</organism>
<dbReference type="RefSeq" id="WP_142767011.1">
    <property type="nucleotide sequence ID" value="NZ_CP041356.1"/>
</dbReference>